<evidence type="ECO:0000256" key="1">
    <source>
        <dbReference type="ARBA" id="ARBA00022490"/>
    </source>
</evidence>
<organism evidence="6 7">
    <name type="scientific">Sporolactobacillus mangiferae</name>
    <dbReference type="NCBI Taxonomy" id="2940498"/>
    <lineage>
        <taxon>Bacteria</taxon>
        <taxon>Bacillati</taxon>
        <taxon>Bacillota</taxon>
        <taxon>Bacilli</taxon>
        <taxon>Bacillales</taxon>
        <taxon>Sporolactobacillaceae</taxon>
        <taxon>Sporolactobacillus</taxon>
    </lineage>
</organism>
<dbReference type="InterPro" id="IPR036237">
    <property type="entry name" value="Xyl_isomerase-like_sf"/>
</dbReference>
<feature type="non-terminal residue" evidence="6">
    <location>
        <position position="1"/>
    </location>
</feature>
<keyword evidence="1" id="KW-0963">Cytoplasm</keyword>
<evidence type="ECO:0000313" key="6">
    <source>
        <dbReference type="EMBL" id="MCL1631588.1"/>
    </source>
</evidence>
<evidence type="ECO:0000256" key="2">
    <source>
        <dbReference type="ARBA" id="ARBA00022723"/>
    </source>
</evidence>
<dbReference type="GO" id="GO:0008740">
    <property type="term" value="F:L-rhamnose isomerase activity"/>
    <property type="evidence" value="ECO:0007669"/>
    <property type="project" value="UniProtKB-EC"/>
</dbReference>
<dbReference type="PANTHER" id="PTHR30268">
    <property type="entry name" value="L-RHAMNOSE ISOMERASE"/>
    <property type="match status" value="1"/>
</dbReference>
<keyword evidence="7" id="KW-1185">Reference proteome</keyword>
<evidence type="ECO:0000256" key="4">
    <source>
        <dbReference type="ARBA" id="ARBA00023235"/>
    </source>
</evidence>
<evidence type="ECO:0000256" key="5">
    <source>
        <dbReference type="ARBA" id="ARBA00023308"/>
    </source>
</evidence>
<keyword evidence="4 6" id="KW-0413">Isomerase</keyword>
<keyword evidence="3" id="KW-0464">Manganese</keyword>
<reference evidence="6 7" key="1">
    <citation type="submission" date="2022-05" db="EMBL/GenBank/DDBJ databases">
        <title>Sporolactobacillus sp nov CPB3-1, isolated from tree bark (Mangifera indica L.).</title>
        <authorList>
            <person name="Phuengjayaem S."/>
            <person name="Tanasupawat S."/>
        </authorList>
    </citation>
    <scope>NUCLEOTIDE SEQUENCE [LARGE SCALE GENOMIC DNA]</scope>
    <source>
        <strain evidence="6 7">CPB3-1</strain>
    </source>
</reference>
<dbReference type="Gene3D" id="3.20.20.150">
    <property type="entry name" value="Divalent-metal-dependent TIM barrel enzymes"/>
    <property type="match status" value="1"/>
</dbReference>
<comment type="caution">
    <text evidence="6">The sequence shown here is derived from an EMBL/GenBank/DDBJ whole genome shotgun (WGS) entry which is preliminary data.</text>
</comment>
<sequence length="87" mass="9806">INRLAAWVVGSRATLKALLQSMLAPISDLKKAEQEGNYTKRLAVTEELKSYPFGAVWDYYCQESGVPVGADWLNEIVSYEKDVLLKR</sequence>
<gene>
    <name evidence="6" type="ORF">M3N64_06445</name>
</gene>
<dbReference type="Proteomes" id="UP001203004">
    <property type="component" value="Unassembled WGS sequence"/>
</dbReference>
<keyword evidence="2" id="KW-0479">Metal-binding</keyword>
<name>A0ABT0MAH6_9BACL</name>
<dbReference type="SUPFAM" id="SSF51658">
    <property type="entry name" value="Xylose isomerase-like"/>
    <property type="match status" value="1"/>
</dbReference>
<dbReference type="EMBL" id="JAMAST010000004">
    <property type="protein sequence ID" value="MCL1631588.1"/>
    <property type="molecule type" value="Genomic_DNA"/>
</dbReference>
<evidence type="ECO:0000313" key="7">
    <source>
        <dbReference type="Proteomes" id="UP001203004"/>
    </source>
</evidence>
<dbReference type="InterPro" id="IPR009308">
    <property type="entry name" value="Rhamnose_isomerase"/>
</dbReference>
<dbReference type="PANTHER" id="PTHR30268:SF0">
    <property type="entry name" value="L-RHAMNOSE ISOMERASE"/>
    <property type="match status" value="1"/>
</dbReference>
<dbReference type="EC" id="5.3.1.14" evidence="6"/>
<protein>
    <submittedName>
        <fullName evidence="6">L-rhamnose isomerase</fullName>
        <ecNumber evidence="6">5.3.1.14</ecNumber>
    </submittedName>
</protein>
<dbReference type="InterPro" id="IPR050337">
    <property type="entry name" value="L-rhamnose_isomerase"/>
</dbReference>
<keyword evidence="5" id="KW-0684">Rhamnose metabolism</keyword>
<proteinExistence type="predicted"/>
<accession>A0ABT0MAH6</accession>
<evidence type="ECO:0000256" key="3">
    <source>
        <dbReference type="ARBA" id="ARBA00023211"/>
    </source>
</evidence>
<dbReference type="Pfam" id="PF06134">
    <property type="entry name" value="RhaA"/>
    <property type="match status" value="1"/>
</dbReference>
<dbReference type="RefSeq" id="WP_249099839.1">
    <property type="nucleotide sequence ID" value="NZ_JAMAST010000004.1"/>
</dbReference>